<accession>A0A2P5XGD5</accession>
<dbReference type="PANTHER" id="PTHR31286:SF153">
    <property type="entry name" value="DUF4283 DOMAIN PROTEIN"/>
    <property type="match status" value="1"/>
</dbReference>
<evidence type="ECO:0000313" key="3">
    <source>
        <dbReference type="Proteomes" id="UP000239757"/>
    </source>
</evidence>
<dbReference type="OrthoDB" id="981173at2759"/>
<reference evidence="2 3" key="1">
    <citation type="submission" date="2015-01" db="EMBL/GenBank/DDBJ databases">
        <title>Genome of allotetraploid Gossypium barbadense reveals genomic plasticity and fiber elongation in cotton evolution.</title>
        <authorList>
            <person name="Chen X."/>
            <person name="Liu X."/>
            <person name="Zhao B."/>
            <person name="Zheng H."/>
            <person name="Hu Y."/>
            <person name="Lu G."/>
            <person name="Yang C."/>
            <person name="Chen J."/>
            <person name="Shan C."/>
            <person name="Zhang L."/>
            <person name="Zhou Y."/>
            <person name="Wang L."/>
            <person name="Guo W."/>
            <person name="Bai Y."/>
            <person name="Ruan J."/>
            <person name="Shangguan X."/>
            <person name="Mao Y."/>
            <person name="Jiang J."/>
            <person name="Zhu Y."/>
            <person name="Lei J."/>
            <person name="Kang H."/>
            <person name="Chen S."/>
            <person name="He X."/>
            <person name="Wang R."/>
            <person name="Wang Y."/>
            <person name="Chen J."/>
            <person name="Wang L."/>
            <person name="Yu S."/>
            <person name="Wang B."/>
            <person name="Wei J."/>
            <person name="Song S."/>
            <person name="Lu X."/>
            <person name="Gao Z."/>
            <person name="Gu W."/>
            <person name="Deng X."/>
            <person name="Ma D."/>
            <person name="Wang S."/>
            <person name="Liang W."/>
            <person name="Fang L."/>
            <person name="Cai C."/>
            <person name="Zhu X."/>
            <person name="Zhou B."/>
            <person name="Zhang Y."/>
            <person name="Chen Z."/>
            <person name="Xu S."/>
            <person name="Zhu R."/>
            <person name="Wang S."/>
            <person name="Zhang T."/>
            <person name="Zhao G."/>
        </authorList>
    </citation>
    <scope>NUCLEOTIDE SEQUENCE [LARGE SCALE GENOMIC DNA]</scope>
    <source>
        <strain evidence="3">cv. Xinhai21</strain>
        <tissue evidence="2">Leaf</tissue>
    </source>
</reference>
<gene>
    <name evidence="2" type="ORF">GOBAR_AA18253</name>
</gene>
<dbReference type="InterPro" id="IPR040256">
    <property type="entry name" value="At4g02000-like"/>
</dbReference>
<protein>
    <recommendedName>
        <fullName evidence="1">Zinc knuckle CX2CX4HX4C domain-containing protein</fullName>
    </recommendedName>
</protein>
<dbReference type="AlphaFoldDB" id="A0A2P5XGD5"/>
<dbReference type="PANTHER" id="PTHR31286">
    <property type="entry name" value="GLYCINE-RICH CELL WALL STRUCTURAL PROTEIN 1.8-LIKE"/>
    <property type="match status" value="1"/>
</dbReference>
<dbReference type="Pfam" id="PF14392">
    <property type="entry name" value="zf-CCHC_4"/>
    <property type="match status" value="1"/>
</dbReference>
<sequence length="224" mass="25944">MAEDLATLNILDKEEVPLVLLGDADDVEYLYYLCLVGRVLMDSVVHFSALKNTLEDLWHPLRGLGRGEDPSIVPLWETMFWVQIHNIPSGFMMEGMARQIGDFIGRFLEYDTSLVTRGFGQYMRIRVSIDVRLPLKRKKRISAVQSSSSYEVFQYERLPLFCFLCGRLGHGESFCQFGWDVSLRAAPRKGGQAVSKWLREENETDMWARMDVDGESRERYLERM</sequence>
<name>A0A2P5XGD5_GOSBA</name>
<proteinExistence type="predicted"/>
<evidence type="ECO:0000313" key="2">
    <source>
        <dbReference type="EMBL" id="PPS02400.1"/>
    </source>
</evidence>
<dbReference type="InterPro" id="IPR025836">
    <property type="entry name" value="Zn_knuckle_CX2CX4HX4C"/>
</dbReference>
<evidence type="ECO:0000259" key="1">
    <source>
        <dbReference type="Pfam" id="PF14392"/>
    </source>
</evidence>
<feature type="domain" description="Zinc knuckle CX2CX4HX4C" evidence="1">
    <location>
        <begin position="129"/>
        <end position="176"/>
    </location>
</feature>
<organism evidence="2 3">
    <name type="scientific">Gossypium barbadense</name>
    <name type="common">Sea Island cotton</name>
    <name type="synonym">Hibiscus barbadensis</name>
    <dbReference type="NCBI Taxonomy" id="3634"/>
    <lineage>
        <taxon>Eukaryota</taxon>
        <taxon>Viridiplantae</taxon>
        <taxon>Streptophyta</taxon>
        <taxon>Embryophyta</taxon>
        <taxon>Tracheophyta</taxon>
        <taxon>Spermatophyta</taxon>
        <taxon>Magnoliopsida</taxon>
        <taxon>eudicotyledons</taxon>
        <taxon>Gunneridae</taxon>
        <taxon>Pentapetalae</taxon>
        <taxon>rosids</taxon>
        <taxon>malvids</taxon>
        <taxon>Malvales</taxon>
        <taxon>Malvaceae</taxon>
        <taxon>Malvoideae</taxon>
        <taxon>Gossypium</taxon>
    </lineage>
</organism>
<dbReference type="Proteomes" id="UP000239757">
    <property type="component" value="Unassembled WGS sequence"/>
</dbReference>
<dbReference type="EMBL" id="KZ664932">
    <property type="protein sequence ID" value="PPS02400.1"/>
    <property type="molecule type" value="Genomic_DNA"/>
</dbReference>